<organism evidence="2 3">
    <name type="scientific">Caulobacter ginsengisoli</name>
    <dbReference type="NCBI Taxonomy" id="400775"/>
    <lineage>
        <taxon>Bacteria</taxon>
        <taxon>Pseudomonadati</taxon>
        <taxon>Pseudomonadota</taxon>
        <taxon>Alphaproteobacteria</taxon>
        <taxon>Caulobacterales</taxon>
        <taxon>Caulobacteraceae</taxon>
        <taxon>Caulobacter</taxon>
    </lineage>
</organism>
<feature type="signal peptide" evidence="1">
    <location>
        <begin position="1"/>
        <end position="26"/>
    </location>
</feature>
<protein>
    <recommendedName>
        <fullName evidence="4">Ig-like domain-containing protein</fullName>
    </recommendedName>
</protein>
<reference evidence="2 3" key="1">
    <citation type="submission" date="2023-07" db="EMBL/GenBank/DDBJ databases">
        <title>Genomic Encyclopedia of Type Strains, Phase IV (KMG-IV): sequencing the most valuable type-strain genomes for metagenomic binning, comparative biology and taxonomic classification.</title>
        <authorList>
            <person name="Goeker M."/>
        </authorList>
    </citation>
    <scope>NUCLEOTIDE SEQUENCE [LARGE SCALE GENOMIC DNA]</scope>
    <source>
        <strain evidence="2 3">DSM 18695</strain>
    </source>
</reference>
<dbReference type="EMBL" id="JAUSVS010000004">
    <property type="protein sequence ID" value="MDQ0464809.1"/>
    <property type="molecule type" value="Genomic_DNA"/>
</dbReference>
<dbReference type="InterPro" id="IPR049973">
    <property type="entry name" value="STY0301-like"/>
</dbReference>
<keyword evidence="3" id="KW-1185">Reference proteome</keyword>
<sequence length="130" mass="13851">MIFRLVLAAALVASAAPAFTPSTAQAEAKPRTICQGFRPLSGIPTYLRTVDFYEGAVTDNATLAPESSGETDGKLVNKWSFSAGQKITLVCGYGGSKQVRILPKTITFCTATFEAARRTTNWQPVDVSCG</sequence>
<gene>
    <name evidence="2" type="ORF">QO010_002593</name>
</gene>
<evidence type="ECO:0000313" key="3">
    <source>
        <dbReference type="Proteomes" id="UP001228905"/>
    </source>
</evidence>
<feature type="chain" id="PRO_5045999216" description="Ig-like domain-containing protein" evidence="1">
    <location>
        <begin position="27"/>
        <end position="130"/>
    </location>
</feature>
<evidence type="ECO:0008006" key="4">
    <source>
        <dbReference type="Google" id="ProtNLM"/>
    </source>
</evidence>
<dbReference type="RefSeq" id="WP_307349737.1">
    <property type="nucleotide sequence ID" value="NZ_JAUSVS010000004.1"/>
</dbReference>
<accession>A0ABU0IS50</accession>
<evidence type="ECO:0000313" key="2">
    <source>
        <dbReference type="EMBL" id="MDQ0464809.1"/>
    </source>
</evidence>
<keyword evidence="1" id="KW-0732">Signal</keyword>
<dbReference type="Proteomes" id="UP001228905">
    <property type="component" value="Unassembled WGS sequence"/>
</dbReference>
<name>A0ABU0IS50_9CAUL</name>
<comment type="caution">
    <text evidence="2">The sequence shown here is derived from an EMBL/GenBank/DDBJ whole genome shotgun (WGS) entry which is preliminary data.</text>
</comment>
<evidence type="ECO:0000256" key="1">
    <source>
        <dbReference type="SAM" id="SignalP"/>
    </source>
</evidence>
<dbReference type="NCBIfam" id="NF042415">
    <property type="entry name" value="STY0301_fam"/>
    <property type="match status" value="1"/>
</dbReference>
<proteinExistence type="predicted"/>